<evidence type="ECO:0000313" key="1">
    <source>
        <dbReference type="EMBL" id="EYC45208.1"/>
    </source>
</evidence>
<gene>
    <name evidence="1" type="primary">Acey_s0435.g1405</name>
    <name evidence="1" type="ORF">Y032_0435g1405</name>
</gene>
<accession>A0A016X1S2</accession>
<sequence>MPDTVHFTCLTPMVVHQPAIRPIAPMARNMCGFSRSLPAMLPRSNLPSGICQRMERDLPLFSEEIEMKAKENTHPFHATTHPVELLHYV</sequence>
<dbReference type="AlphaFoldDB" id="A0A016X1S2"/>
<evidence type="ECO:0000313" key="2">
    <source>
        <dbReference type="Proteomes" id="UP000024635"/>
    </source>
</evidence>
<dbReference type="EMBL" id="JARK01000035">
    <property type="protein sequence ID" value="EYC45208.1"/>
    <property type="molecule type" value="Genomic_DNA"/>
</dbReference>
<organism evidence="1 2">
    <name type="scientific">Ancylostoma ceylanicum</name>
    <dbReference type="NCBI Taxonomy" id="53326"/>
    <lineage>
        <taxon>Eukaryota</taxon>
        <taxon>Metazoa</taxon>
        <taxon>Ecdysozoa</taxon>
        <taxon>Nematoda</taxon>
        <taxon>Chromadorea</taxon>
        <taxon>Rhabditida</taxon>
        <taxon>Rhabditina</taxon>
        <taxon>Rhabditomorpha</taxon>
        <taxon>Strongyloidea</taxon>
        <taxon>Ancylostomatidae</taxon>
        <taxon>Ancylostomatinae</taxon>
        <taxon>Ancylostoma</taxon>
    </lineage>
</organism>
<protein>
    <submittedName>
        <fullName evidence="1">Uncharacterized protein</fullName>
    </submittedName>
</protein>
<reference evidence="2" key="1">
    <citation type="journal article" date="2015" name="Nat. Genet.">
        <title>The genome and transcriptome of the zoonotic hookworm Ancylostoma ceylanicum identify infection-specific gene families.</title>
        <authorList>
            <person name="Schwarz E.M."/>
            <person name="Hu Y."/>
            <person name="Antoshechkin I."/>
            <person name="Miller M.M."/>
            <person name="Sternberg P.W."/>
            <person name="Aroian R.V."/>
        </authorList>
    </citation>
    <scope>NUCLEOTIDE SEQUENCE</scope>
    <source>
        <strain evidence="2">HY135</strain>
    </source>
</reference>
<proteinExistence type="predicted"/>
<name>A0A016X1S2_9BILA</name>
<comment type="caution">
    <text evidence="1">The sequence shown here is derived from an EMBL/GenBank/DDBJ whole genome shotgun (WGS) entry which is preliminary data.</text>
</comment>
<dbReference type="Proteomes" id="UP000024635">
    <property type="component" value="Unassembled WGS sequence"/>
</dbReference>
<keyword evidence="2" id="KW-1185">Reference proteome</keyword>